<sequence>CCQHCTQILVARLLLFLSHIRRFRAKLSERQQLKLLVQLLEPTLEPQLLCLVLQSLALVALDSSTHEAFIDVQIDDALIQMLLPADDWYYTNHSTKFGNFVKYHAARILVYVGMGDRVGSRVNLFTMHEGMEMSNMDKKAAYPNEDEYICETCSTPRSMHTFSKSALSVEGFLKKLLEEV</sequence>
<evidence type="ECO:0000313" key="2">
    <source>
        <dbReference type="EMBL" id="GMT36980.1"/>
    </source>
</evidence>
<evidence type="ECO:0000256" key="1">
    <source>
        <dbReference type="SAM" id="SignalP"/>
    </source>
</evidence>
<evidence type="ECO:0000313" key="3">
    <source>
        <dbReference type="Proteomes" id="UP001432322"/>
    </source>
</evidence>
<accession>A0AAV5WZV0</accession>
<feature type="non-terminal residue" evidence="2">
    <location>
        <position position="1"/>
    </location>
</feature>
<proteinExistence type="predicted"/>
<dbReference type="Proteomes" id="UP001432322">
    <property type="component" value="Unassembled WGS sequence"/>
</dbReference>
<keyword evidence="3" id="KW-1185">Reference proteome</keyword>
<feature type="chain" id="PRO_5043876523" evidence="1">
    <location>
        <begin position="26"/>
        <end position="180"/>
    </location>
</feature>
<gene>
    <name evidence="2" type="ORF">PFISCL1PPCAC_28277</name>
</gene>
<organism evidence="2 3">
    <name type="scientific">Pristionchus fissidentatus</name>
    <dbReference type="NCBI Taxonomy" id="1538716"/>
    <lineage>
        <taxon>Eukaryota</taxon>
        <taxon>Metazoa</taxon>
        <taxon>Ecdysozoa</taxon>
        <taxon>Nematoda</taxon>
        <taxon>Chromadorea</taxon>
        <taxon>Rhabditida</taxon>
        <taxon>Rhabditina</taxon>
        <taxon>Diplogasteromorpha</taxon>
        <taxon>Diplogasteroidea</taxon>
        <taxon>Neodiplogasteridae</taxon>
        <taxon>Pristionchus</taxon>
    </lineage>
</organism>
<dbReference type="EMBL" id="BTSY01000007">
    <property type="protein sequence ID" value="GMT36980.1"/>
    <property type="molecule type" value="Genomic_DNA"/>
</dbReference>
<protein>
    <submittedName>
        <fullName evidence="2">Uncharacterized protein</fullName>
    </submittedName>
</protein>
<comment type="caution">
    <text evidence="2">The sequence shown here is derived from an EMBL/GenBank/DDBJ whole genome shotgun (WGS) entry which is preliminary data.</text>
</comment>
<keyword evidence="1" id="KW-0732">Signal</keyword>
<feature type="non-terminal residue" evidence="2">
    <location>
        <position position="180"/>
    </location>
</feature>
<reference evidence="2" key="1">
    <citation type="submission" date="2023-10" db="EMBL/GenBank/DDBJ databases">
        <title>Genome assembly of Pristionchus species.</title>
        <authorList>
            <person name="Yoshida K."/>
            <person name="Sommer R.J."/>
        </authorList>
    </citation>
    <scope>NUCLEOTIDE SEQUENCE</scope>
    <source>
        <strain evidence="2">RS5133</strain>
    </source>
</reference>
<dbReference type="AlphaFoldDB" id="A0AAV5WZV0"/>
<name>A0AAV5WZV0_9BILA</name>
<feature type="signal peptide" evidence="1">
    <location>
        <begin position="1"/>
        <end position="25"/>
    </location>
</feature>